<evidence type="ECO:0000259" key="1">
    <source>
        <dbReference type="Pfam" id="PF02492"/>
    </source>
</evidence>
<dbReference type="PANTHER" id="PTHR42869">
    <property type="entry name" value="SLL0572 PROTEIN"/>
    <property type="match status" value="1"/>
</dbReference>
<dbReference type="OrthoDB" id="9763469at2"/>
<dbReference type="InterPro" id="IPR003495">
    <property type="entry name" value="CobW/HypB/UreG_nucleotide-bd"/>
</dbReference>
<dbReference type="Gene3D" id="3.40.50.300">
    <property type="entry name" value="P-loop containing nucleotide triphosphate hydrolases"/>
    <property type="match status" value="1"/>
</dbReference>
<evidence type="ECO:0000313" key="3">
    <source>
        <dbReference type="Proteomes" id="UP000238701"/>
    </source>
</evidence>
<organism evidence="2 3">
    <name type="scientific">Candidatus Sulfotelmatobacter kueseliae</name>
    <dbReference type="NCBI Taxonomy" id="2042962"/>
    <lineage>
        <taxon>Bacteria</taxon>
        <taxon>Pseudomonadati</taxon>
        <taxon>Acidobacteriota</taxon>
        <taxon>Terriglobia</taxon>
        <taxon>Terriglobales</taxon>
        <taxon>Candidatus Korobacteraceae</taxon>
        <taxon>Candidatus Sulfotelmatobacter</taxon>
    </lineage>
</organism>
<proteinExistence type="predicted"/>
<dbReference type="InterPro" id="IPR027417">
    <property type="entry name" value="P-loop_NTPase"/>
</dbReference>
<dbReference type="Pfam" id="PF02492">
    <property type="entry name" value="cobW"/>
    <property type="match status" value="1"/>
</dbReference>
<protein>
    <recommendedName>
        <fullName evidence="1">CobW/HypB/UreG nucleotide-binding domain-containing protein</fullName>
    </recommendedName>
</protein>
<dbReference type="SUPFAM" id="SSF52540">
    <property type="entry name" value="P-loop containing nucleoside triphosphate hydrolases"/>
    <property type="match status" value="1"/>
</dbReference>
<accession>A0A2U3KUV2</accession>
<feature type="domain" description="CobW/HypB/UreG nucleotide-binding" evidence="1">
    <location>
        <begin position="232"/>
        <end position="296"/>
    </location>
</feature>
<sequence>MKPKKVLILGAAGRDFHNFNVVFRGNAEYNVVGFTATQIPGIANRRYPPELAGPQYPAGIPIFEEKDLERLVEEHGVDAVVFSYSDISHQNLMHLASRVVAAGADFWLLGVERTQLKASVPVISVCAVRTGCGKSPIGRMVTSELRREGRKPVVVRHPMPYGDLAVQAVQRFAVMEDLDKHQCTIEEREEYEPHLREGTVVYAGVDYGRILRQAEKEADIIVWDGGNNDTSFYASDLEIVVVDPHRPGHELSYYPGEVNLRRADVVVINKVDTAAPQDVETVRKNVRASNSKAKVVETACRVAVSAPELVKGRSVLVVEDGPTLTHGEMPYGAGVVAARQCGAKELVDPRPYAVGSIRGTYEHYRHLTGLLPAMGYNTIQRHELEETINRVPCDLVLVATPIDLAHLIKLNKPSLRVTYEVEDLTHPGLAEILVRFVRERSGVGV</sequence>
<dbReference type="InterPro" id="IPR053199">
    <property type="entry name" value="cDPG_synthetase-like"/>
</dbReference>
<dbReference type="EMBL" id="OMOD01000143">
    <property type="protein sequence ID" value="SPF43434.1"/>
    <property type="molecule type" value="Genomic_DNA"/>
</dbReference>
<dbReference type="AlphaFoldDB" id="A0A2U3KUV2"/>
<dbReference type="Gene3D" id="3.40.50.720">
    <property type="entry name" value="NAD(P)-binding Rossmann-like Domain"/>
    <property type="match status" value="1"/>
</dbReference>
<name>A0A2U3KUV2_9BACT</name>
<gene>
    <name evidence="2" type="ORF">SBA1_490015</name>
</gene>
<reference evidence="3" key="1">
    <citation type="submission" date="2018-02" db="EMBL/GenBank/DDBJ databases">
        <authorList>
            <person name="Hausmann B."/>
        </authorList>
    </citation>
    <scope>NUCLEOTIDE SEQUENCE [LARGE SCALE GENOMIC DNA]</scope>
    <source>
        <strain evidence="3">Peat soil MAG SbA1</strain>
    </source>
</reference>
<dbReference type="Proteomes" id="UP000238701">
    <property type="component" value="Unassembled WGS sequence"/>
</dbReference>
<dbReference type="PANTHER" id="PTHR42869:SF1">
    <property type="entry name" value="SLL0572 PROTEIN"/>
    <property type="match status" value="1"/>
</dbReference>
<evidence type="ECO:0000313" key="2">
    <source>
        <dbReference type="EMBL" id="SPF43434.1"/>
    </source>
</evidence>